<keyword evidence="3" id="KW-1185">Reference proteome</keyword>
<keyword evidence="1" id="KW-0472">Membrane</keyword>
<name>A0A419TAU3_9FIRM</name>
<comment type="caution">
    <text evidence="2">The sequence shown here is derived from an EMBL/GenBank/DDBJ whole genome shotgun (WGS) entry which is preliminary data.</text>
</comment>
<dbReference type="InterPro" id="IPR012902">
    <property type="entry name" value="N_methyl_site"/>
</dbReference>
<feature type="transmembrane region" description="Helical" evidence="1">
    <location>
        <begin position="12"/>
        <end position="33"/>
    </location>
</feature>
<dbReference type="PROSITE" id="PS00409">
    <property type="entry name" value="PROKAR_NTER_METHYL"/>
    <property type="match status" value="1"/>
</dbReference>
<organism evidence="2 3">
    <name type="scientific">Thermohalobacter berrensis</name>
    <dbReference type="NCBI Taxonomy" id="99594"/>
    <lineage>
        <taxon>Bacteria</taxon>
        <taxon>Bacillati</taxon>
        <taxon>Bacillota</taxon>
        <taxon>Tissierellia</taxon>
        <taxon>Tissierellales</taxon>
        <taxon>Thermohalobacteraceae</taxon>
        <taxon>Thermohalobacter</taxon>
    </lineage>
</organism>
<evidence type="ECO:0008006" key="4">
    <source>
        <dbReference type="Google" id="ProtNLM"/>
    </source>
</evidence>
<dbReference type="Pfam" id="PF07963">
    <property type="entry name" value="N_methyl"/>
    <property type="match status" value="1"/>
</dbReference>
<keyword evidence="1" id="KW-0812">Transmembrane</keyword>
<evidence type="ECO:0000313" key="2">
    <source>
        <dbReference type="EMBL" id="RKD34585.1"/>
    </source>
</evidence>
<gene>
    <name evidence="2" type="ORF">BET03_01800</name>
</gene>
<protein>
    <recommendedName>
        <fullName evidence="4">Prepilin-type N-terminal cleavage/methylation domain-containing protein</fullName>
    </recommendedName>
</protein>
<dbReference type="NCBIfam" id="TIGR02532">
    <property type="entry name" value="IV_pilin_GFxxxE"/>
    <property type="match status" value="1"/>
</dbReference>
<sequence length="151" mass="17392">MKSNNCRGLTLIELIMVLGIIAIVFSLLFTLLISNIKVFNTSNEDIELQYQAQIAMDSIIDKAIKCTSIIEYNSKRLVFKTIDNSYEIFEIKSNNKIFYTNSSYKDASATLEIANYIESFDIKEKNNGIELTINLQNNKSIISEFYFRNKE</sequence>
<dbReference type="Proteomes" id="UP000284177">
    <property type="component" value="Unassembled WGS sequence"/>
</dbReference>
<keyword evidence="1" id="KW-1133">Transmembrane helix</keyword>
<dbReference type="EMBL" id="MCIB01000001">
    <property type="protein sequence ID" value="RKD34585.1"/>
    <property type="molecule type" value="Genomic_DNA"/>
</dbReference>
<evidence type="ECO:0000313" key="3">
    <source>
        <dbReference type="Proteomes" id="UP000284177"/>
    </source>
</evidence>
<dbReference type="AlphaFoldDB" id="A0A419TAU3"/>
<proteinExistence type="predicted"/>
<dbReference type="OrthoDB" id="1952907at2"/>
<reference evidence="2 3" key="1">
    <citation type="submission" date="2016-08" db="EMBL/GenBank/DDBJ databases">
        <title>Novel Firmicutes and Novel Genomes.</title>
        <authorList>
            <person name="Poppleton D.I."/>
            <person name="Gribaldo S."/>
        </authorList>
    </citation>
    <scope>NUCLEOTIDE SEQUENCE [LARGE SCALE GENOMIC DNA]</scope>
    <source>
        <strain evidence="2 3">CTT3</strain>
    </source>
</reference>
<evidence type="ECO:0000256" key="1">
    <source>
        <dbReference type="SAM" id="Phobius"/>
    </source>
</evidence>
<dbReference type="RefSeq" id="WP_120166634.1">
    <property type="nucleotide sequence ID" value="NZ_MCIB01000001.1"/>
</dbReference>
<accession>A0A419TAU3</accession>